<comment type="caution">
    <text evidence="2">The sequence shown here is derived from an EMBL/GenBank/DDBJ whole genome shotgun (WGS) entry which is preliminary data.</text>
</comment>
<dbReference type="Pfam" id="PF23948">
    <property type="entry name" value="ARM_5"/>
    <property type="match status" value="1"/>
</dbReference>
<evidence type="ECO:0000313" key="3">
    <source>
        <dbReference type="Proteomes" id="UP000748756"/>
    </source>
</evidence>
<sequence>MTFNNVSKPAIRTELPNKQQDRIVGNDQLVYCCSLLLHGSVTPSSTADSVDASQERILNKTEFEWLEEMKKDTTEQDHLRELAAEMAEEFVKDAFKTSDEIIEIVALGPILDREHYRKLLSCFISVFDDACILDVNFLQDFVQLVQSVSPGFLDAEDLVKSLSTIRTRMQSTYQQSTEHPYNLTLAVSRILDVMADHKVKDLDRIQENEPLSEVLSSLRGNSDPYFMYQACYALQALQYVPDNETPLQAVLRYSAGIGSSLMRVAGVVKLDLTPILEGLSSLQESLGSIVQIAGTVYDGVCSLMESGQGVFDSLKEGYASGKKRP</sequence>
<protein>
    <recommendedName>
        <fullName evidence="1">Arm-like repeat domain-containing protein</fullName>
    </recommendedName>
</protein>
<dbReference type="InterPro" id="IPR056251">
    <property type="entry name" value="Arm_rpt_dom"/>
</dbReference>
<dbReference type="Proteomes" id="UP000748756">
    <property type="component" value="Unassembled WGS sequence"/>
</dbReference>
<accession>A0A9P5SB56</accession>
<gene>
    <name evidence="2" type="ORF">BG015_008508</name>
</gene>
<organism evidence="2 3">
    <name type="scientific">Linnemannia schmuckeri</name>
    <dbReference type="NCBI Taxonomy" id="64567"/>
    <lineage>
        <taxon>Eukaryota</taxon>
        <taxon>Fungi</taxon>
        <taxon>Fungi incertae sedis</taxon>
        <taxon>Mucoromycota</taxon>
        <taxon>Mortierellomycotina</taxon>
        <taxon>Mortierellomycetes</taxon>
        <taxon>Mortierellales</taxon>
        <taxon>Mortierellaceae</taxon>
        <taxon>Linnemannia</taxon>
    </lineage>
</organism>
<name>A0A9P5SB56_9FUNG</name>
<dbReference type="OrthoDB" id="2435592at2759"/>
<reference evidence="2" key="1">
    <citation type="journal article" date="2020" name="Fungal Divers.">
        <title>Resolving the Mortierellaceae phylogeny through synthesis of multi-gene phylogenetics and phylogenomics.</title>
        <authorList>
            <person name="Vandepol N."/>
            <person name="Liber J."/>
            <person name="Desiro A."/>
            <person name="Na H."/>
            <person name="Kennedy M."/>
            <person name="Barry K."/>
            <person name="Grigoriev I.V."/>
            <person name="Miller A.N."/>
            <person name="O'Donnell K."/>
            <person name="Stajich J.E."/>
            <person name="Bonito G."/>
        </authorList>
    </citation>
    <scope>NUCLEOTIDE SEQUENCE</scope>
    <source>
        <strain evidence="2">NRRL 6426</strain>
    </source>
</reference>
<evidence type="ECO:0000313" key="2">
    <source>
        <dbReference type="EMBL" id="KAF9157005.1"/>
    </source>
</evidence>
<proteinExistence type="predicted"/>
<dbReference type="EMBL" id="JAAAUQ010000005">
    <property type="protein sequence ID" value="KAF9157005.1"/>
    <property type="molecule type" value="Genomic_DNA"/>
</dbReference>
<keyword evidence="3" id="KW-1185">Reference proteome</keyword>
<feature type="domain" description="Arm-like repeat" evidence="1">
    <location>
        <begin position="66"/>
        <end position="319"/>
    </location>
</feature>
<dbReference type="AlphaFoldDB" id="A0A9P5SB56"/>
<evidence type="ECO:0000259" key="1">
    <source>
        <dbReference type="Pfam" id="PF23948"/>
    </source>
</evidence>